<dbReference type="Pfam" id="PF07963">
    <property type="entry name" value="N_methyl"/>
    <property type="match status" value="1"/>
</dbReference>
<dbReference type="PROSITE" id="PS00409">
    <property type="entry name" value="PROKAR_NTER_METHYL"/>
    <property type="match status" value="1"/>
</dbReference>
<accession>A0A2N1PUW7</accession>
<keyword evidence="1" id="KW-0812">Transmembrane</keyword>
<dbReference type="PANTHER" id="PTHR30093">
    <property type="entry name" value="GENERAL SECRETION PATHWAY PROTEIN G"/>
    <property type="match status" value="1"/>
</dbReference>
<dbReference type="InterPro" id="IPR045584">
    <property type="entry name" value="Pilin-like"/>
</dbReference>
<comment type="caution">
    <text evidence="2">The sequence shown here is derived from an EMBL/GenBank/DDBJ whole genome shotgun (WGS) entry which is preliminary data.</text>
</comment>
<gene>
    <name evidence="2" type="ORF">CVV64_01585</name>
</gene>
<organism evidence="2 3">
    <name type="scientific">Candidatus Wallbacteria bacterium HGW-Wallbacteria-1</name>
    <dbReference type="NCBI Taxonomy" id="2013854"/>
    <lineage>
        <taxon>Bacteria</taxon>
        <taxon>Candidatus Walliibacteriota</taxon>
    </lineage>
</organism>
<keyword evidence="1" id="KW-1133">Transmembrane helix</keyword>
<keyword evidence="1" id="KW-0472">Membrane</keyword>
<evidence type="ECO:0000256" key="1">
    <source>
        <dbReference type="SAM" id="Phobius"/>
    </source>
</evidence>
<dbReference type="InterPro" id="IPR012902">
    <property type="entry name" value="N_methyl_site"/>
</dbReference>
<feature type="transmembrane region" description="Helical" evidence="1">
    <location>
        <begin position="20"/>
        <end position="46"/>
    </location>
</feature>
<reference evidence="2 3" key="1">
    <citation type="journal article" date="2017" name="ISME J.">
        <title>Potential for microbial H2 and metal transformations associated with novel bacteria and archaea in deep terrestrial subsurface sediments.</title>
        <authorList>
            <person name="Hernsdorf A.W."/>
            <person name="Amano Y."/>
            <person name="Miyakawa K."/>
            <person name="Ise K."/>
            <person name="Suzuki Y."/>
            <person name="Anantharaman K."/>
            <person name="Probst A."/>
            <person name="Burstein D."/>
            <person name="Thomas B.C."/>
            <person name="Banfield J.F."/>
        </authorList>
    </citation>
    <scope>NUCLEOTIDE SEQUENCE [LARGE SCALE GENOMIC DNA]</scope>
    <source>
        <strain evidence="2">HGW-Wallbacteria-1</strain>
    </source>
</reference>
<protein>
    <submittedName>
        <fullName evidence="2">General secretion pathway protein GspG</fullName>
    </submittedName>
</protein>
<dbReference type="AlphaFoldDB" id="A0A2N1PUW7"/>
<dbReference type="SUPFAM" id="SSF54523">
    <property type="entry name" value="Pili subunits"/>
    <property type="match status" value="1"/>
</dbReference>
<evidence type="ECO:0000313" key="3">
    <source>
        <dbReference type="Proteomes" id="UP000233256"/>
    </source>
</evidence>
<dbReference type="Gene3D" id="3.30.700.10">
    <property type="entry name" value="Glycoprotein, Type 4 Pilin"/>
    <property type="match status" value="1"/>
</dbReference>
<dbReference type="EMBL" id="PGXC01000001">
    <property type="protein sequence ID" value="PKK92137.1"/>
    <property type="molecule type" value="Genomic_DNA"/>
</dbReference>
<dbReference type="NCBIfam" id="TIGR02532">
    <property type="entry name" value="IV_pilin_GFxxxE"/>
    <property type="match status" value="1"/>
</dbReference>
<dbReference type="PANTHER" id="PTHR30093:SF47">
    <property type="entry name" value="TYPE IV PILUS NON-CORE MINOR PILIN PILE"/>
    <property type="match status" value="1"/>
</dbReference>
<evidence type="ECO:0000313" key="2">
    <source>
        <dbReference type="EMBL" id="PKK92137.1"/>
    </source>
</evidence>
<name>A0A2N1PUW7_9BACT</name>
<sequence length="160" mass="18795">MLPRDLLFWIQEVYPMVNTRAAGLTLIELVISIAILSILAGMAMPLAENGMKRAREVELRENLRRIRTGIDRYYDRMDREAPTRPEEEKYPKSMQDLVEKKILRRVPVDPITGKDDWIIISYTDKFDEEAYIINENPENLYDVRSRSEEVALDGTRYVSW</sequence>
<dbReference type="Proteomes" id="UP000233256">
    <property type="component" value="Unassembled WGS sequence"/>
</dbReference>
<proteinExistence type="predicted"/>